<evidence type="ECO:0000313" key="3">
    <source>
        <dbReference type="EMBL" id="CAB4929304.1"/>
    </source>
</evidence>
<evidence type="ECO:0000256" key="1">
    <source>
        <dbReference type="ARBA" id="ARBA00010424"/>
    </source>
</evidence>
<dbReference type="EMBL" id="CAFBND010000008">
    <property type="protein sequence ID" value="CAB4929304.1"/>
    <property type="molecule type" value="Genomic_DNA"/>
</dbReference>
<dbReference type="InterPro" id="IPR003830">
    <property type="entry name" value="ComA_synth"/>
</dbReference>
<dbReference type="InterPro" id="IPR036112">
    <property type="entry name" value="ComA_synth_sf"/>
</dbReference>
<protein>
    <submittedName>
        <fullName evidence="2">Unannotated protein</fullName>
    </submittedName>
</protein>
<dbReference type="AlphaFoldDB" id="A0A6J7BYZ6"/>
<dbReference type="EMBL" id="CAFBIZ010000143">
    <property type="protein sequence ID" value="CAB4850936.1"/>
    <property type="molecule type" value="Genomic_DNA"/>
</dbReference>
<gene>
    <name evidence="2" type="ORF">UFOPK3268_01104</name>
    <name evidence="3" type="ORF">UFOPK3752_00320</name>
    <name evidence="4" type="ORF">UFOPK4150_02058</name>
</gene>
<reference evidence="2" key="1">
    <citation type="submission" date="2020-05" db="EMBL/GenBank/DDBJ databases">
        <authorList>
            <person name="Chiriac C."/>
            <person name="Salcher M."/>
            <person name="Ghai R."/>
            <person name="Kavagutti S V."/>
        </authorList>
    </citation>
    <scope>NUCLEOTIDE SEQUENCE</scope>
</reference>
<evidence type="ECO:0000313" key="2">
    <source>
        <dbReference type="EMBL" id="CAB4850936.1"/>
    </source>
</evidence>
<dbReference type="Gene3D" id="3.20.20.70">
    <property type="entry name" value="Aldolase class I"/>
    <property type="match status" value="1"/>
</dbReference>
<dbReference type="EMBL" id="CAFBPU010000056">
    <property type="protein sequence ID" value="CAB5038692.1"/>
    <property type="molecule type" value="Genomic_DNA"/>
</dbReference>
<dbReference type="InterPro" id="IPR013785">
    <property type="entry name" value="Aldolase_TIM"/>
</dbReference>
<dbReference type="PANTHER" id="PTHR48413">
    <property type="match status" value="1"/>
</dbReference>
<comment type="similarity">
    <text evidence="1">Belongs to the phosphosulfolactate synthase family.</text>
</comment>
<organism evidence="2">
    <name type="scientific">freshwater metagenome</name>
    <dbReference type="NCBI Taxonomy" id="449393"/>
    <lineage>
        <taxon>unclassified sequences</taxon>
        <taxon>metagenomes</taxon>
        <taxon>ecological metagenomes</taxon>
    </lineage>
</organism>
<dbReference type="Pfam" id="PF02679">
    <property type="entry name" value="ComA"/>
    <property type="match status" value="1"/>
</dbReference>
<name>A0A6J7BYZ6_9ZZZZ</name>
<sequence>MPADFLALPEVPEKPRPIAVTHMLDKGLPVQLTADHLSTYGQHMDFWKFGWGTAYLETALTEKVALLRDHGVVACLGGTLLEIAWAQDAVEDCLSWAREVGFTAVEVSRGSVPMSRQAKGELIARATQHFTVLAETGYKDADRFMGVDEWSEEIAEDLSHGATFIVAEGRESGTVGVYDHDGEPKLDVVNAVIAAAGIERALFEAPRKSQQVWFINTFGPHVNLGNIPPDDALSLATLRRGLRADTLGLVVGPAADLLA</sequence>
<proteinExistence type="inferred from homology"/>
<dbReference type="PANTHER" id="PTHR48413:SF1">
    <property type="entry name" value="PROTEIN HEAT-STRESS-ASSOCIATED 32"/>
    <property type="match status" value="1"/>
</dbReference>
<evidence type="ECO:0000313" key="4">
    <source>
        <dbReference type="EMBL" id="CAB5038692.1"/>
    </source>
</evidence>
<accession>A0A6J7BYZ6</accession>
<dbReference type="SUPFAM" id="SSF102110">
    <property type="entry name" value="(2r)-phospho-3-sulfolactate synthase ComA"/>
    <property type="match status" value="1"/>
</dbReference>